<reference evidence="2 3" key="1">
    <citation type="journal article" date="2020" name="Genome Biol. Evol.">
        <title>A new high-quality draft genome assembly of the Chinese cordyceps Ophiocordyceps sinensis.</title>
        <authorList>
            <person name="Shu R."/>
            <person name="Zhang J."/>
            <person name="Meng Q."/>
            <person name="Zhang H."/>
            <person name="Zhou G."/>
            <person name="Li M."/>
            <person name="Wu P."/>
            <person name="Zhao Y."/>
            <person name="Chen C."/>
            <person name="Qin Q."/>
        </authorList>
    </citation>
    <scope>NUCLEOTIDE SEQUENCE [LARGE SCALE GENOMIC DNA]</scope>
    <source>
        <strain evidence="2 3">IOZ07</strain>
    </source>
</reference>
<keyword evidence="3" id="KW-1185">Reference proteome</keyword>
<feature type="compositionally biased region" description="Low complexity" evidence="1">
    <location>
        <begin position="308"/>
        <end position="319"/>
    </location>
</feature>
<name>A0A8H4LTG3_9HYPO</name>
<feature type="compositionally biased region" description="Basic and acidic residues" evidence="1">
    <location>
        <begin position="369"/>
        <end position="384"/>
    </location>
</feature>
<dbReference type="EMBL" id="JAAVMX010000009">
    <property type="protein sequence ID" value="KAF4504856.1"/>
    <property type="molecule type" value="Genomic_DNA"/>
</dbReference>
<dbReference type="Proteomes" id="UP000557566">
    <property type="component" value="Unassembled WGS sequence"/>
</dbReference>
<feature type="compositionally biased region" description="Basic and acidic residues" evidence="1">
    <location>
        <begin position="33"/>
        <end position="44"/>
    </location>
</feature>
<protein>
    <submittedName>
        <fullName evidence="2">Uncharacterized protein</fullName>
    </submittedName>
</protein>
<gene>
    <name evidence="2" type="ORF">G6O67_008253</name>
</gene>
<feature type="region of interest" description="Disordered" evidence="1">
    <location>
        <begin position="206"/>
        <end position="395"/>
    </location>
</feature>
<feature type="compositionally biased region" description="Low complexity" evidence="1">
    <location>
        <begin position="246"/>
        <end position="265"/>
    </location>
</feature>
<dbReference type="OrthoDB" id="4204700at2759"/>
<proteinExistence type="predicted"/>
<feature type="compositionally biased region" description="Low complexity" evidence="1">
    <location>
        <begin position="280"/>
        <end position="289"/>
    </location>
</feature>
<comment type="caution">
    <text evidence="2">The sequence shown here is derived from an EMBL/GenBank/DDBJ whole genome shotgun (WGS) entry which is preliminary data.</text>
</comment>
<feature type="region of interest" description="Disordered" evidence="1">
    <location>
        <begin position="1"/>
        <end position="44"/>
    </location>
</feature>
<feature type="compositionally biased region" description="Gly residues" evidence="1">
    <location>
        <begin position="1"/>
        <end position="11"/>
    </location>
</feature>
<evidence type="ECO:0000256" key="1">
    <source>
        <dbReference type="SAM" id="MobiDB-lite"/>
    </source>
</evidence>
<evidence type="ECO:0000313" key="3">
    <source>
        <dbReference type="Proteomes" id="UP000557566"/>
    </source>
</evidence>
<sequence>MASPNNGGGAGDPNYPKSDPNWFGNEDVVNAMAEDKRKRPRLGDPIDKAQIERLFQDYTPPLYARARGYNRERSLALVEMVANAAMREPLGRPLTDLEMRAFAEHVLSGMNTGLAYRWGFTALAALLTYRSRKNNEFPLFLPLQGLIGRPFTGDRLARGMWHLARFGVYYTGSMLFVFPIVQTYNTTVLLSSIKGDPRLADVYALRDKTGGPRPANSTNGQAPSWPPQQAPDRTAGESYGTGNGVAAQAQAAWGASRQAQQSQSQERSDKWGTFPDVDDASPIASSAPDSRGDSVNQGGISAWERIRQQSQSRSQSQSRQPPPQPQQSWQAPQGVGAGDDDANPPYRGPRDDSDSFSRASGEEAVATGKAEREFDEMLDREQRGAEQGQGPWGRR</sequence>
<organism evidence="2 3">
    <name type="scientific">Ophiocordyceps sinensis</name>
    <dbReference type="NCBI Taxonomy" id="72228"/>
    <lineage>
        <taxon>Eukaryota</taxon>
        <taxon>Fungi</taxon>
        <taxon>Dikarya</taxon>
        <taxon>Ascomycota</taxon>
        <taxon>Pezizomycotina</taxon>
        <taxon>Sordariomycetes</taxon>
        <taxon>Hypocreomycetidae</taxon>
        <taxon>Hypocreales</taxon>
        <taxon>Ophiocordycipitaceae</taxon>
        <taxon>Ophiocordyceps</taxon>
    </lineage>
</organism>
<evidence type="ECO:0000313" key="2">
    <source>
        <dbReference type="EMBL" id="KAF4504856.1"/>
    </source>
</evidence>
<accession>A0A8H4LTG3</accession>
<dbReference type="AlphaFoldDB" id="A0A8H4LTG3"/>